<gene>
    <name evidence="1" type="ORF">D9V32_05640</name>
</gene>
<comment type="caution">
    <text evidence="1">The sequence shown here is derived from an EMBL/GenBank/DDBJ whole genome shotgun (WGS) entry which is preliminary data.</text>
</comment>
<accession>A0A3L7A7T5</accession>
<protein>
    <recommendedName>
        <fullName evidence="3">CAAX protease</fullName>
    </recommendedName>
</protein>
<proteinExistence type="predicted"/>
<dbReference type="Proteomes" id="UP000272503">
    <property type="component" value="Unassembled WGS sequence"/>
</dbReference>
<evidence type="ECO:0000313" key="1">
    <source>
        <dbReference type="EMBL" id="RLP76353.1"/>
    </source>
</evidence>
<dbReference type="AlphaFoldDB" id="A0A3L7A7T5"/>
<dbReference type="RefSeq" id="WP_121647934.1">
    <property type="nucleotide sequence ID" value="NZ_RCUX01000004.1"/>
</dbReference>
<name>A0A3L7A7T5_9MICO</name>
<sequence>MDPDSLQNFTRLFSTPRLDTYVRHIGPVFPHRSRRLYLWNVELSTAVWGPLALIEVATRNAIHDAMRVGRREDWWNDPTVVLLDRHRQLIDRSYRSFAGKGNRDPTPNDIVADLNFGFWVRLLDVGIARDRELDYDTRLWRPRLIHAFPGRTSDRRRGVHRVYNEVRLLRNRVAHHEPIFQRNPRHTVHSLIEAAALVDADLASFIRLNERYTAAARRKQEAVSQGIVR</sequence>
<dbReference type="OrthoDB" id="3418622at2"/>
<dbReference type="EMBL" id="RCUX01000004">
    <property type="protein sequence ID" value="RLP76353.1"/>
    <property type="molecule type" value="Genomic_DNA"/>
</dbReference>
<organism evidence="1 2">
    <name type="scientific">Mycetocola tolaasinivorans</name>
    <dbReference type="NCBI Taxonomy" id="76635"/>
    <lineage>
        <taxon>Bacteria</taxon>
        <taxon>Bacillati</taxon>
        <taxon>Actinomycetota</taxon>
        <taxon>Actinomycetes</taxon>
        <taxon>Micrococcales</taxon>
        <taxon>Microbacteriaceae</taxon>
        <taxon>Mycetocola</taxon>
    </lineage>
</organism>
<reference evidence="1 2" key="1">
    <citation type="submission" date="2018-10" db="EMBL/GenBank/DDBJ databases">
        <authorList>
            <person name="Li J."/>
        </authorList>
    </citation>
    <scope>NUCLEOTIDE SEQUENCE [LARGE SCALE GENOMIC DNA]</scope>
    <source>
        <strain evidence="1 2">IF 016277</strain>
    </source>
</reference>
<evidence type="ECO:0008006" key="3">
    <source>
        <dbReference type="Google" id="ProtNLM"/>
    </source>
</evidence>
<keyword evidence="2" id="KW-1185">Reference proteome</keyword>
<evidence type="ECO:0000313" key="2">
    <source>
        <dbReference type="Proteomes" id="UP000272503"/>
    </source>
</evidence>